<comment type="cofactor">
    <cofactor evidence="1">
        <name>Mn(2+)</name>
        <dbReference type="ChEBI" id="CHEBI:29035"/>
    </cofactor>
</comment>
<evidence type="ECO:0000256" key="5">
    <source>
        <dbReference type="ARBA" id="ARBA00022741"/>
    </source>
</evidence>
<keyword evidence="8" id="KW-0464">Manganese</keyword>
<evidence type="ECO:0000256" key="8">
    <source>
        <dbReference type="ARBA" id="ARBA00023211"/>
    </source>
</evidence>
<keyword evidence="5" id="KW-0547">Nucleotide-binding</keyword>
<evidence type="ECO:0000256" key="7">
    <source>
        <dbReference type="ARBA" id="ARBA00023134"/>
    </source>
</evidence>
<gene>
    <name evidence="10" type="ORF">RF679_04420</name>
</gene>
<dbReference type="NCBIfam" id="TIGR03073">
    <property type="entry name" value="release_rtcB"/>
    <property type="match status" value="1"/>
</dbReference>
<evidence type="ECO:0000256" key="3">
    <source>
        <dbReference type="ARBA" id="ARBA00022598"/>
    </source>
</evidence>
<keyword evidence="4" id="KW-0479">Metal-binding</keyword>
<dbReference type="InterPro" id="IPR017510">
    <property type="entry name" value="RtcB2"/>
</dbReference>
<dbReference type="PANTHER" id="PTHR11118:SF1">
    <property type="entry name" value="RNA-SPLICING LIGASE RTCB HOMOLOG"/>
    <property type="match status" value="1"/>
</dbReference>
<dbReference type="GO" id="GO:0016874">
    <property type="term" value="F:ligase activity"/>
    <property type="evidence" value="ECO:0007669"/>
    <property type="project" value="UniProtKB-KW"/>
</dbReference>
<keyword evidence="3 10" id="KW-0436">Ligase</keyword>
<dbReference type="PANTHER" id="PTHR11118">
    <property type="entry name" value="RNA-SPLICING LIGASE RTCB HOMOLOG"/>
    <property type="match status" value="1"/>
</dbReference>
<evidence type="ECO:0000256" key="1">
    <source>
        <dbReference type="ARBA" id="ARBA00001936"/>
    </source>
</evidence>
<dbReference type="EC" id="6.5.1.8" evidence="2"/>
<protein>
    <recommendedName>
        <fullName evidence="2">3'-phosphate/5'-hydroxy nucleic acid ligase</fullName>
        <ecNumber evidence="2">6.5.1.8</ecNumber>
    </recommendedName>
</protein>
<dbReference type="Proteomes" id="UP001181355">
    <property type="component" value="Chromosome"/>
</dbReference>
<reference evidence="10" key="1">
    <citation type="submission" date="2023-09" db="EMBL/GenBank/DDBJ databases">
        <title>Undibacterium sp. 20NA77.5 isolated from freshwater.</title>
        <authorList>
            <person name="Le V."/>
            <person name="Ko S.-R."/>
            <person name="Ahn C.-Y."/>
            <person name="Oh H.-M."/>
        </authorList>
    </citation>
    <scope>NUCLEOTIDE SEQUENCE</scope>
    <source>
        <strain evidence="10">20NA77.5</strain>
    </source>
</reference>
<name>A0ABY9RJX8_9BURK</name>
<dbReference type="NCBIfam" id="NF007153">
    <property type="entry name" value="PRK09588.1"/>
    <property type="match status" value="1"/>
</dbReference>
<dbReference type="Gene3D" id="3.90.1860.10">
    <property type="entry name" value="tRNA-splicing ligase RtcB"/>
    <property type="match status" value="1"/>
</dbReference>
<evidence type="ECO:0000256" key="4">
    <source>
        <dbReference type="ARBA" id="ARBA00022723"/>
    </source>
</evidence>
<sequence>MGNPIIKTSLIDKVSVIASNKTWIEGGAIQQLHKTAELPGMLRAVGLPDLHPGRGYPIGAAFLTQGRFYPALIGGDIGCGMRLCMTNIDRRQFSLDKLAKRIGNIDGPLIDESAAWRERVQACGLEVTGHQTSLGSIGGGNHFAEVQELDTIDDPVRAQELGLDAKRLLILVHSGSRGFGGEVLRSHIDQYQHHGLEANSIEETAYFEQHDLALCFALHNRALIEQRLLERLNASARLVLDVHHNFLERVERPEGILYLHRKGAAPADRGPVVIPGSRGDYSYLVEAKAPIGDSAVHVSLASLAHGAGRKWQRSECYDRLSPRYTQEQLQRTKLGSRVICADKHLLFEEAPEAYKSIASVIAALQDAGLIRVIARLKPVLSYKTAGACCV</sequence>
<proteinExistence type="predicted"/>
<dbReference type="InterPro" id="IPR036025">
    <property type="entry name" value="RtcB-like_sf"/>
</dbReference>
<evidence type="ECO:0000256" key="9">
    <source>
        <dbReference type="ARBA" id="ARBA00047746"/>
    </source>
</evidence>
<dbReference type="SUPFAM" id="SSF103365">
    <property type="entry name" value="Hypothetical protein PH1602"/>
    <property type="match status" value="1"/>
</dbReference>
<dbReference type="Pfam" id="PF01139">
    <property type="entry name" value="RtcB"/>
    <property type="match status" value="2"/>
</dbReference>
<evidence type="ECO:0000313" key="10">
    <source>
        <dbReference type="EMBL" id="WMW81530.1"/>
    </source>
</evidence>
<organism evidence="10 11">
    <name type="scientific">Undibacterium cyanobacteriorum</name>
    <dbReference type="NCBI Taxonomy" id="3073561"/>
    <lineage>
        <taxon>Bacteria</taxon>
        <taxon>Pseudomonadati</taxon>
        <taxon>Pseudomonadota</taxon>
        <taxon>Betaproteobacteria</taxon>
        <taxon>Burkholderiales</taxon>
        <taxon>Oxalobacteraceae</taxon>
        <taxon>Undibacterium</taxon>
    </lineage>
</organism>
<keyword evidence="6" id="KW-0692">RNA repair</keyword>
<keyword evidence="11" id="KW-1185">Reference proteome</keyword>
<comment type="catalytic activity">
    <reaction evidence="9">
        <text>a 3'-end 3'-phospho-ribonucleotide-RNA + a 5'-end dephospho-ribonucleoside-RNA + GTP = a ribonucleotidyl-ribonucleotide-RNA + GMP + diphosphate</text>
        <dbReference type="Rhea" id="RHEA:68076"/>
        <dbReference type="Rhea" id="RHEA-COMP:10463"/>
        <dbReference type="Rhea" id="RHEA-COMP:13936"/>
        <dbReference type="Rhea" id="RHEA-COMP:17355"/>
        <dbReference type="ChEBI" id="CHEBI:33019"/>
        <dbReference type="ChEBI" id="CHEBI:37565"/>
        <dbReference type="ChEBI" id="CHEBI:58115"/>
        <dbReference type="ChEBI" id="CHEBI:83062"/>
        <dbReference type="ChEBI" id="CHEBI:138284"/>
        <dbReference type="ChEBI" id="CHEBI:173118"/>
        <dbReference type="EC" id="6.5.1.8"/>
    </reaction>
</comment>
<evidence type="ECO:0000256" key="6">
    <source>
        <dbReference type="ARBA" id="ARBA00022800"/>
    </source>
</evidence>
<dbReference type="EMBL" id="CP133720">
    <property type="protein sequence ID" value="WMW81530.1"/>
    <property type="molecule type" value="Genomic_DNA"/>
</dbReference>
<evidence type="ECO:0000313" key="11">
    <source>
        <dbReference type="Proteomes" id="UP001181355"/>
    </source>
</evidence>
<keyword evidence="7" id="KW-0342">GTP-binding</keyword>
<dbReference type="RefSeq" id="WP_309483009.1">
    <property type="nucleotide sequence ID" value="NZ_CP133720.1"/>
</dbReference>
<accession>A0ABY9RJX8</accession>
<dbReference type="InterPro" id="IPR001233">
    <property type="entry name" value="RtcB"/>
</dbReference>
<evidence type="ECO:0000256" key="2">
    <source>
        <dbReference type="ARBA" id="ARBA00012726"/>
    </source>
</evidence>